<proteinExistence type="predicted"/>
<dbReference type="EMBL" id="KQ435818">
    <property type="protein sequence ID" value="KOX72537.1"/>
    <property type="molecule type" value="Genomic_DNA"/>
</dbReference>
<gene>
    <name evidence="1" type="ORF">WN51_03069</name>
</gene>
<evidence type="ECO:0000313" key="2">
    <source>
        <dbReference type="Proteomes" id="UP000053105"/>
    </source>
</evidence>
<organism evidence="1 2">
    <name type="scientific">Melipona quadrifasciata</name>
    <dbReference type="NCBI Taxonomy" id="166423"/>
    <lineage>
        <taxon>Eukaryota</taxon>
        <taxon>Metazoa</taxon>
        <taxon>Ecdysozoa</taxon>
        <taxon>Arthropoda</taxon>
        <taxon>Hexapoda</taxon>
        <taxon>Insecta</taxon>
        <taxon>Pterygota</taxon>
        <taxon>Neoptera</taxon>
        <taxon>Endopterygota</taxon>
        <taxon>Hymenoptera</taxon>
        <taxon>Apocrita</taxon>
        <taxon>Aculeata</taxon>
        <taxon>Apoidea</taxon>
        <taxon>Anthophila</taxon>
        <taxon>Apidae</taxon>
        <taxon>Melipona</taxon>
    </lineage>
</organism>
<dbReference type="OrthoDB" id="10550583at2759"/>
<name>A0A0M8ZWT9_9HYME</name>
<evidence type="ECO:0000313" key="1">
    <source>
        <dbReference type="EMBL" id="KOX72537.1"/>
    </source>
</evidence>
<keyword evidence="2" id="KW-1185">Reference proteome</keyword>
<dbReference type="AlphaFoldDB" id="A0A0M8ZWT9"/>
<accession>A0A0M8ZWT9</accession>
<protein>
    <submittedName>
        <fullName evidence="1">Uncharacterized protein</fullName>
    </submittedName>
</protein>
<dbReference type="Proteomes" id="UP000053105">
    <property type="component" value="Unassembled WGS sequence"/>
</dbReference>
<sequence length="181" mass="20430">MKEKVTQEERARQRLVVYGIITEGRAVARPTAATYRCPRHQHTRNRRDSILLRLGPNSYSCPGISKAVGSLLMPRISIAPGLAGPTLKKGKKEAIKLQGRKGRRYEVLPDVSYSSSDIFVIYHVQRNARFMISVAVPGIMVIQSRNIKDACFMVDANLIINTNYVTYANHLNENKWMTVND</sequence>
<reference evidence="1 2" key="1">
    <citation type="submission" date="2015-07" db="EMBL/GenBank/DDBJ databases">
        <title>The genome of Melipona quadrifasciata.</title>
        <authorList>
            <person name="Pan H."/>
            <person name="Kapheim K."/>
        </authorList>
    </citation>
    <scope>NUCLEOTIDE SEQUENCE [LARGE SCALE GENOMIC DNA]</scope>
    <source>
        <strain evidence="1">0111107301</strain>
        <tissue evidence="1">Whole body</tissue>
    </source>
</reference>